<evidence type="ECO:0000313" key="2">
    <source>
        <dbReference type="EMBL" id="QJA77124.1"/>
    </source>
</evidence>
<dbReference type="EMBL" id="MT141480">
    <property type="protein sequence ID" value="QJA62757.1"/>
    <property type="molecule type" value="Genomic_DNA"/>
</dbReference>
<gene>
    <name evidence="2" type="ORF">MM415A01360_0008</name>
    <name evidence="1" type="ORF">MM415B00728_0016</name>
</gene>
<dbReference type="AlphaFoldDB" id="A0A6M3J0G1"/>
<evidence type="ECO:0000313" key="1">
    <source>
        <dbReference type="EMBL" id="QJA62757.1"/>
    </source>
</evidence>
<reference evidence="1" key="1">
    <citation type="submission" date="2020-03" db="EMBL/GenBank/DDBJ databases">
        <title>The deep terrestrial virosphere.</title>
        <authorList>
            <person name="Holmfeldt K."/>
            <person name="Nilsson E."/>
            <person name="Simone D."/>
            <person name="Lopez-Fernandez M."/>
            <person name="Wu X."/>
            <person name="de Brujin I."/>
            <person name="Lundin D."/>
            <person name="Andersson A."/>
            <person name="Bertilsson S."/>
            <person name="Dopson M."/>
        </authorList>
    </citation>
    <scope>NUCLEOTIDE SEQUENCE</scope>
    <source>
        <strain evidence="2">MM415A01360</strain>
        <strain evidence="1">MM415B00728</strain>
    </source>
</reference>
<sequence length="125" mass="14239">MADQPKLDPGVKLTVSVKERLMFRDIFPPKGNLLEMKIIRAIEKKIDFSVEELKEIGYANVLDDTGNPTNRVTWDVNKEKPLSIELSGIEIDLLKKVVTKLSDEGEIGREWMDLAIKIDEAKKDE</sequence>
<proteinExistence type="predicted"/>
<dbReference type="EMBL" id="MT142264">
    <property type="protein sequence ID" value="QJA77124.1"/>
    <property type="molecule type" value="Genomic_DNA"/>
</dbReference>
<accession>A0A6M3J0G1</accession>
<name>A0A6M3J0G1_9ZZZZ</name>
<protein>
    <submittedName>
        <fullName evidence="1">Uncharacterized protein</fullName>
    </submittedName>
</protein>
<organism evidence="1">
    <name type="scientific">viral metagenome</name>
    <dbReference type="NCBI Taxonomy" id="1070528"/>
    <lineage>
        <taxon>unclassified sequences</taxon>
        <taxon>metagenomes</taxon>
        <taxon>organismal metagenomes</taxon>
    </lineage>
</organism>